<accession>A0ABD6F290</accession>
<keyword evidence="2" id="KW-1185">Reference proteome</keyword>
<gene>
    <name evidence="1" type="ORF">AB6A40_010321</name>
</gene>
<proteinExistence type="predicted"/>
<dbReference type="EMBL" id="JBGFUD010013026">
    <property type="protein sequence ID" value="MFH4983612.1"/>
    <property type="molecule type" value="Genomic_DNA"/>
</dbReference>
<dbReference type="AlphaFoldDB" id="A0ABD6F290"/>
<name>A0ABD6F290_9BILA</name>
<evidence type="ECO:0000313" key="2">
    <source>
        <dbReference type="Proteomes" id="UP001608902"/>
    </source>
</evidence>
<dbReference type="Proteomes" id="UP001608902">
    <property type="component" value="Unassembled WGS sequence"/>
</dbReference>
<organism evidence="1 2">
    <name type="scientific">Gnathostoma spinigerum</name>
    <dbReference type="NCBI Taxonomy" id="75299"/>
    <lineage>
        <taxon>Eukaryota</taxon>
        <taxon>Metazoa</taxon>
        <taxon>Ecdysozoa</taxon>
        <taxon>Nematoda</taxon>
        <taxon>Chromadorea</taxon>
        <taxon>Rhabditida</taxon>
        <taxon>Spirurina</taxon>
        <taxon>Gnathostomatomorpha</taxon>
        <taxon>Gnathostomatoidea</taxon>
        <taxon>Gnathostomatidae</taxon>
        <taxon>Gnathostoma</taxon>
    </lineage>
</organism>
<comment type="caution">
    <text evidence="1">The sequence shown here is derived from an EMBL/GenBank/DDBJ whole genome shotgun (WGS) entry which is preliminary data.</text>
</comment>
<reference evidence="1 2" key="1">
    <citation type="submission" date="2024-08" db="EMBL/GenBank/DDBJ databases">
        <title>Gnathostoma spinigerum genome.</title>
        <authorList>
            <person name="Gonzalez-Bertolin B."/>
            <person name="Monzon S."/>
            <person name="Zaballos A."/>
            <person name="Jimenez P."/>
            <person name="Dekumyoy P."/>
            <person name="Varona S."/>
            <person name="Cuesta I."/>
            <person name="Sumanam S."/>
            <person name="Adisakwattana P."/>
            <person name="Gasser R.B."/>
            <person name="Hernandez-Gonzalez A."/>
            <person name="Young N.D."/>
            <person name="Perteguer M.J."/>
        </authorList>
    </citation>
    <scope>NUCLEOTIDE SEQUENCE [LARGE SCALE GENOMIC DNA]</scope>
    <source>
        <strain evidence="1">AL3</strain>
        <tissue evidence="1">Liver</tissue>
    </source>
</reference>
<evidence type="ECO:0000313" key="1">
    <source>
        <dbReference type="EMBL" id="MFH4983612.1"/>
    </source>
</evidence>
<sequence>MVFSSEHMKHEKECVFVQRYKPESEFTVRDVLYLLAANRCQLAGMHMMELLEKIALHGEETANMYERFSRSKRAHGNQQKDVLRT</sequence>
<protein>
    <submittedName>
        <fullName evidence="1">Uncharacterized protein</fullName>
    </submittedName>
</protein>